<dbReference type="EMBL" id="DF977456">
    <property type="protein sequence ID" value="GAW25719.1"/>
    <property type="molecule type" value="Genomic_DNA"/>
</dbReference>
<accession>A0A1S8A6T2</accession>
<protein>
    <submittedName>
        <fullName evidence="1">Uncharacterized protein</fullName>
    </submittedName>
</protein>
<evidence type="ECO:0000313" key="1">
    <source>
        <dbReference type="EMBL" id="GAW25719.1"/>
    </source>
</evidence>
<gene>
    <name evidence="1" type="ORF">SAMD00023353_1102460</name>
</gene>
<dbReference type="AlphaFoldDB" id="A0A1S8A6T2"/>
<proteinExistence type="predicted"/>
<keyword evidence="2" id="KW-1185">Reference proteome</keyword>
<reference evidence="1" key="1">
    <citation type="submission" date="2016-03" db="EMBL/GenBank/DDBJ databases">
        <title>Draft genome sequence of Rosellinia necatrix.</title>
        <authorList>
            <person name="Kanematsu S."/>
        </authorList>
    </citation>
    <scope>NUCLEOTIDE SEQUENCE [LARGE SCALE GENOMIC DNA]</scope>
    <source>
        <strain evidence="1">W97</strain>
    </source>
</reference>
<sequence length="64" mass="6888">MIVQGHPVSAVPFQPYETRAPGPWLLVERRGKVGGAGIISSSRPAVAVDGHWEARPADRLDNIT</sequence>
<dbReference type="Proteomes" id="UP000054516">
    <property type="component" value="Unassembled WGS sequence"/>
</dbReference>
<evidence type="ECO:0000313" key="2">
    <source>
        <dbReference type="Proteomes" id="UP000054516"/>
    </source>
</evidence>
<organism evidence="1">
    <name type="scientific">Rosellinia necatrix</name>
    <name type="common">White root-rot fungus</name>
    <dbReference type="NCBI Taxonomy" id="77044"/>
    <lineage>
        <taxon>Eukaryota</taxon>
        <taxon>Fungi</taxon>
        <taxon>Dikarya</taxon>
        <taxon>Ascomycota</taxon>
        <taxon>Pezizomycotina</taxon>
        <taxon>Sordariomycetes</taxon>
        <taxon>Xylariomycetidae</taxon>
        <taxon>Xylariales</taxon>
        <taxon>Xylariaceae</taxon>
        <taxon>Rosellinia</taxon>
    </lineage>
</organism>
<name>A0A1S8A6T2_ROSNE</name>